<dbReference type="AlphaFoldDB" id="A0A9D1NMC3"/>
<dbReference type="Gene3D" id="3.90.550.10">
    <property type="entry name" value="Spore Coat Polysaccharide Biosynthesis Protein SpsA, Chain A"/>
    <property type="match status" value="1"/>
</dbReference>
<dbReference type="GO" id="GO:0070569">
    <property type="term" value="F:uridylyltransferase activity"/>
    <property type="evidence" value="ECO:0007669"/>
    <property type="project" value="InterPro"/>
</dbReference>
<evidence type="ECO:0000256" key="2">
    <source>
        <dbReference type="ARBA" id="ARBA00022679"/>
    </source>
</evidence>
<evidence type="ECO:0000313" key="4">
    <source>
        <dbReference type="EMBL" id="HIV09349.1"/>
    </source>
</evidence>
<evidence type="ECO:0000256" key="1">
    <source>
        <dbReference type="ARBA" id="ARBA00010401"/>
    </source>
</evidence>
<dbReference type="Proteomes" id="UP000886845">
    <property type="component" value="Unassembled WGS sequence"/>
</dbReference>
<dbReference type="PANTHER" id="PTHR11952">
    <property type="entry name" value="UDP- GLUCOSE PYROPHOSPHORYLASE"/>
    <property type="match status" value="1"/>
</dbReference>
<dbReference type="InterPro" id="IPR002618">
    <property type="entry name" value="UDPGP_fam"/>
</dbReference>
<dbReference type="InterPro" id="IPR029044">
    <property type="entry name" value="Nucleotide-diphossugar_trans"/>
</dbReference>
<dbReference type="CDD" id="cd04193">
    <property type="entry name" value="UDPGlcNAc_PPase"/>
    <property type="match status" value="1"/>
</dbReference>
<evidence type="ECO:0000256" key="3">
    <source>
        <dbReference type="ARBA" id="ARBA00022695"/>
    </source>
</evidence>
<sequence>MTFEEAKTLLDSNGQGHVLRFWDKLDAAGQAALLAQIATLDFAAIGRMQTMLKDAGKPAAAAGAFEPAPVEAPEGEAKAAYRAKGEELLRAGKVAALLVAGGQGSRLGYDGPKGAYPIGPISDRPLFWFHARKLLGLKKTYGAPVPFYVMTSETNDAATRAVFEANDYFGLDRADVFFFVQGMWPALDPEGKIILDKPGHIFMSPDGHGGTLAALDRSGALADMAKRGIEQVFFFQVDNPMVDIADPTFVGLNAAKGADMSLKVCKKRDAHEGMGVVVIRDGAYAMVEYSELSDEQMERTNPDGTLWLAYGSPAIHMFSRAFLQAEAERPMPLHLAHKKIAMVNDAGETVKPDKPNGYKFEKFIFDVIPNAKTLLTMAFDRTQEFSPVKNAEGNDSPATTKRDIQAKWRGWLAQAGVTLPEGVPVEIDPAFALDAAQLKAKGLLIG</sequence>
<dbReference type="SUPFAM" id="SSF53448">
    <property type="entry name" value="Nucleotide-diphospho-sugar transferases"/>
    <property type="match status" value="1"/>
</dbReference>
<dbReference type="EMBL" id="DVOR01000141">
    <property type="protein sequence ID" value="HIV09349.1"/>
    <property type="molecule type" value="Genomic_DNA"/>
</dbReference>
<keyword evidence="3" id="KW-0548">Nucleotidyltransferase</keyword>
<comment type="similarity">
    <text evidence="1">Belongs to the UDPGP type 1 family.</text>
</comment>
<comment type="caution">
    <text evidence="4">The sequence shown here is derived from an EMBL/GenBank/DDBJ whole genome shotgun (WGS) entry which is preliminary data.</text>
</comment>
<protein>
    <submittedName>
        <fullName evidence="4">UDPGP type 1 family protein</fullName>
    </submittedName>
</protein>
<dbReference type="Pfam" id="PF01704">
    <property type="entry name" value="UDPGP"/>
    <property type="match status" value="1"/>
</dbReference>
<organism evidence="4 5">
    <name type="scientific">Candidatus Spyradenecus faecavium</name>
    <dbReference type="NCBI Taxonomy" id="2840947"/>
    <lineage>
        <taxon>Bacteria</taxon>
        <taxon>Pseudomonadati</taxon>
        <taxon>Lentisphaerota</taxon>
        <taxon>Lentisphaeria</taxon>
        <taxon>Lentisphaerales</taxon>
        <taxon>Lentisphaeraceae</taxon>
        <taxon>Lentisphaeraceae incertae sedis</taxon>
        <taxon>Candidatus Spyradenecus</taxon>
    </lineage>
</organism>
<accession>A0A9D1NMC3</accession>
<gene>
    <name evidence="4" type="ORF">IAC79_04470</name>
</gene>
<name>A0A9D1NMC3_9BACT</name>
<evidence type="ECO:0000313" key="5">
    <source>
        <dbReference type="Proteomes" id="UP000886845"/>
    </source>
</evidence>
<dbReference type="PANTHER" id="PTHR11952:SF2">
    <property type="entry name" value="LD24639P"/>
    <property type="match status" value="1"/>
</dbReference>
<reference evidence="4" key="1">
    <citation type="submission" date="2020-10" db="EMBL/GenBank/DDBJ databases">
        <authorList>
            <person name="Gilroy R."/>
        </authorList>
    </citation>
    <scope>NUCLEOTIDE SEQUENCE</scope>
    <source>
        <strain evidence="4">35461</strain>
    </source>
</reference>
<proteinExistence type="inferred from homology"/>
<reference evidence="4" key="2">
    <citation type="journal article" date="2021" name="PeerJ">
        <title>Extensive microbial diversity within the chicken gut microbiome revealed by metagenomics and culture.</title>
        <authorList>
            <person name="Gilroy R."/>
            <person name="Ravi A."/>
            <person name="Getino M."/>
            <person name="Pursley I."/>
            <person name="Horton D.L."/>
            <person name="Alikhan N.F."/>
            <person name="Baker D."/>
            <person name="Gharbi K."/>
            <person name="Hall N."/>
            <person name="Watson M."/>
            <person name="Adriaenssens E.M."/>
            <person name="Foster-Nyarko E."/>
            <person name="Jarju S."/>
            <person name="Secka A."/>
            <person name="Antonio M."/>
            <person name="Oren A."/>
            <person name="Chaudhuri R.R."/>
            <person name="La Ragione R."/>
            <person name="Hildebrand F."/>
            <person name="Pallen M.J."/>
        </authorList>
    </citation>
    <scope>NUCLEOTIDE SEQUENCE</scope>
    <source>
        <strain evidence="4">35461</strain>
    </source>
</reference>
<keyword evidence="2" id="KW-0808">Transferase</keyword>
<dbReference type="InterPro" id="IPR039741">
    <property type="entry name" value="UDP-sugar_pyrophosphorylase"/>
</dbReference>